<gene>
    <name evidence="1" type="ORF">FAA97_15670</name>
</gene>
<dbReference type="OrthoDB" id="8264172at2"/>
<evidence type="ECO:0000313" key="2">
    <source>
        <dbReference type="Proteomes" id="UP000308828"/>
    </source>
</evidence>
<dbReference type="AlphaFoldDB" id="A0A4S8NV08"/>
<dbReference type="RefSeq" id="WP_136599500.1">
    <property type="nucleotide sequence ID" value="NZ_STGV01000005.1"/>
</dbReference>
<sequence length="280" mass="30097">MVGYTNFTTPLGNVVPTITGGKFVGTFSNSATFKDGCADGEYRQYVKGEFKANGSVVQHRLCGDVFLSKNNLQEDGCPPGKAPGVRAYGYRSRAGDAYDRYSPTQAAGCSYNMYDAPGFNSLKKGTTYKIDLSFRGALIDTSDNNKPLVMKDWTVIGEVTIALAEEGKMMAENLQPVPIAEDDHILAAIQTVNEDTKQQELHIVIGRTPGKAPLDPASIHVEATGMDDGTISTEPPVVYEVGDWRSATATAVFALPSSVEVKTVRVSSKADAVLLTVERD</sequence>
<comment type="caution">
    <text evidence="1">The sequence shown here is derived from an EMBL/GenBank/DDBJ whole genome shotgun (WGS) entry which is preliminary data.</text>
</comment>
<dbReference type="Proteomes" id="UP000308828">
    <property type="component" value="Unassembled WGS sequence"/>
</dbReference>
<evidence type="ECO:0000313" key="1">
    <source>
        <dbReference type="EMBL" id="THV21450.1"/>
    </source>
</evidence>
<proteinExistence type="predicted"/>
<keyword evidence="2" id="KW-1185">Reference proteome</keyword>
<accession>A0A4S8NV08</accession>
<name>A0A4S8NV08_9HYPH</name>
<dbReference type="EMBL" id="STGV01000005">
    <property type="protein sequence ID" value="THV21450.1"/>
    <property type="molecule type" value="Genomic_DNA"/>
</dbReference>
<reference evidence="1 2" key="1">
    <citation type="submission" date="2019-04" db="EMBL/GenBank/DDBJ databases">
        <title>Genome sequence of strain shin9-1.</title>
        <authorList>
            <person name="Gao J."/>
            <person name="Sun J."/>
        </authorList>
    </citation>
    <scope>NUCLEOTIDE SEQUENCE [LARGE SCALE GENOMIC DNA]</scope>
    <source>
        <strain evidence="2">shin9-1</strain>
    </source>
</reference>
<organism evidence="1 2">
    <name type="scientific">Peteryoungia ipomoeae</name>
    <dbReference type="NCBI Taxonomy" id="1210932"/>
    <lineage>
        <taxon>Bacteria</taxon>
        <taxon>Pseudomonadati</taxon>
        <taxon>Pseudomonadota</taxon>
        <taxon>Alphaproteobacteria</taxon>
        <taxon>Hyphomicrobiales</taxon>
        <taxon>Rhizobiaceae</taxon>
        <taxon>Peteryoungia</taxon>
    </lineage>
</organism>
<protein>
    <submittedName>
        <fullName evidence="1">Uncharacterized protein</fullName>
    </submittedName>
</protein>